<keyword evidence="2 6" id="KW-0645">Protease</keyword>
<dbReference type="RefSeq" id="WP_022355561.1">
    <property type="nucleotide sequence ID" value="NZ_DBFJFJ010000075.1"/>
</dbReference>
<protein>
    <submittedName>
        <fullName evidence="6">Serine protease</fullName>
    </submittedName>
</protein>
<evidence type="ECO:0000256" key="4">
    <source>
        <dbReference type="SAM" id="Phobius"/>
    </source>
</evidence>
<dbReference type="EMBL" id="NFKM01000004">
    <property type="protein sequence ID" value="OUP61311.1"/>
    <property type="molecule type" value="Genomic_DNA"/>
</dbReference>
<dbReference type="InterPro" id="IPR043504">
    <property type="entry name" value="Peptidase_S1_PA_chymotrypsin"/>
</dbReference>
<dbReference type="Pfam" id="PF13365">
    <property type="entry name" value="Trypsin_2"/>
    <property type="match status" value="1"/>
</dbReference>
<dbReference type="InterPro" id="IPR036034">
    <property type="entry name" value="PDZ_sf"/>
</dbReference>
<dbReference type="PRINTS" id="PR00834">
    <property type="entry name" value="PROTEASES2C"/>
</dbReference>
<comment type="caution">
    <text evidence="6">The sequence shown here is derived from an EMBL/GenBank/DDBJ whole genome shotgun (WGS) entry which is preliminary data.</text>
</comment>
<evidence type="ECO:0000259" key="5">
    <source>
        <dbReference type="PROSITE" id="PS50106"/>
    </source>
</evidence>
<dbReference type="SUPFAM" id="SSF50156">
    <property type="entry name" value="PDZ domain-like"/>
    <property type="match status" value="1"/>
</dbReference>
<dbReference type="PANTHER" id="PTHR43343">
    <property type="entry name" value="PEPTIDASE S12"/>
    <property type="match status" value="1"/>
</dbReference>
<evidence type="ECO:0000313" key="7">
    <source>
        <dbReference type="Proteomes" id="UP000195447"/>
    </source>
</evidence>
<keyword evidence="4" id="KW-1133">Transmembrane helix</keyword>
<organism evidence="6 7">
    <name type="scientific">Faecalitalea cylindroides</name>
    <dbReference type="NCBI Taxonomy" id="39483"/>
    <lineage>
        <taxon>Bacteria</taxon>
        <taxon>Bacillati</taxon>
        <taxon>Bacillota</taxon>
        <taxon>Erysipelotrichia</taxon>
        <taxon>Erysipelotrichales</taxon>
        <taxon>Erysipelotrichaceae</taxon>
        <taxon>Faecalitalea</taxon>
    </lineage>
</organism>
<reference evidence="7" key="1">
    <citation type="submission" date="2017-04" db="EMBL/GenBank/DDBJ databases">
        <title>Function of individual gut microbiota members based on whole genome sequencing of pure cultures obtained from chicken caecum.</title>
        <authorList>
            <person name="Medvecky M."/>
            <person name="Cejkova D."/>
            <person name="Polansky O."/>
            <person name="Karasova D."/>
            <person name="Kubasova T."/>
            <person name="Cizek A."/>
            <person name="Rychlik I."/>
        </authorList>
    </citation>
    <scope>NUCLEOTIDE SEQUENCE [LARGE SCALE GENOMIC DNA]</scope>
    <source>
        <strain evidence="7">An178</strain>
    </source>
</reference>
<keyword evidence="4" id="KW-0472">Membrane</keyword>
<dbReference type="SUPFAM" id="SSF50494">
    <property type="entry name" value="Trypsin-like serine proteases"/>
    <property type="match status" value="1"/>
</dbReference>
<dbReference type="Proteomes" id="UP000195447">
    <property type="component" value="Unassembled WGS sequence"/>
</dbReference>
<dbReference type="GO" id="GO:0004252">
    <property type="term" value="F:serine-type endopeptidase activity"/>
    <property type="evidence" value="ECO:0007669"/>
    <property type="project" value="InterPro"/>
</dbReference>
<dbReference type="InterPro" id="IPR051201">
    <property type="entry name" value="Chloro_Bact_Ser_Proteases"/>
</dbReference>
<dbReference type="InterPro" id="IPR001478">
    <property type="entry name" value="PDZ"/>
</dbReference>
<evidence type="ECO:0000256" key="3">
    <source>
        <dbReference type="ARBA" id="ARBA00022801"/>
    </source>
</evidence>
<sequence>MNQNSQTPPEFQKKKNSINPKYIAGAAAFVVAAGACGFGGAMLANNMTGPSGVTINQQSGNSSTAAINDVSDIAAKCGPSVVEITTQGVASSGGLLQQQYITQGAGSGVIMSEDGYIITNHHVIENATAIAVRTTDGQEYSAEIIGSDSQTDLAVLKINATGLSPATFGDSDSLEVGDAAIAIGNPLGELGGTVTTGIISALDRQITIDDTTMTLLQTDAAINPGNSGGGLFDASGNLIGIVNAKESSTGVEGLGFAIPINGAIDIINELIENGSVTSRPALNVSLYDYSGQSYYSQGNMEAGCYIVQVVEGGAADQAGLQVNDRIVKFDGQDITSSSEVKAILNEHKIGDTVTMVIERDGQQQEVNITLQSQSQQQ</sequence>
<dbReference type="Pfam" id="PF13180">
    <property type="entry name" value="PDZ_2"/>
    <property type="match status" value="1"/>
</dbReference>
<name>A0A1Y4M1X0_9FIRM</name>
<dbReference type="SMART" id="SM00228">
    <property type="entry name" value="PDZ"/>
    <property type="match status" value="1"/>
</dbReference>
<evidence type="ECO:0000313" key="6">
    <source>
        <dbReference type="EMBL" id="OUP61311.1"/>
    </source>
</evidence>
<keyword evidence="7" id="KW-1185">Reference proteome</keyword>
<keyword evidence="3" id="KW-0378">Hydrolase</keyword>
<dbReference type="InterPro" id="IPR009003">
    <property type="entry name" value="Peptidase_S1_PA"/>
</dbReference>
<dbReference type="PANTHER" id="PTHR43343:SF3">
    <property type="entry name" value="PROTEASE DO-LIKE 8, CHLOROPLASTIC"/>
    <property type="match status" value="1"/>
</dbReference>
<dbReference type="Gene3D" id="2.30.42.10">
    <property type="match status" value="1"/>
</dbReference>
<feature type="transmembrane region" description="Helical" evidence="4">
    <location>
        <begin position="22"/>
        <end position="44"/>
    </location>
</feature>
<dbReference type="AlphaFoldDB" id="A0A1Y4M1X0"/>
<evidence type="ECO:0000256" key="1">
    <source>
        <dbReference type="ARBA" id="ARBA00010541"/>
    </source>
</evidence>
<feature type="domain" description="PDZ" evidence="5">
    <location>
        <begin position="270"/>
        <end position="361"/>
    </location>
</feature>
<gene>
    <name evidence="6" type="ORF">B5F14_03090</name>
</gene>
<dbReference type="PROSITE" id="PS50106">
    <property type="entry name" value="PDZ"/>
    <property type="match status" value="1"/>
</dbReference>
<comment type="similarity">
    <text evidence="1">Belongs to the peptidase S1C family.</text>
</comment>
<dbReference type="GO" id="GO:0006508">
    <property type="term" value="P:proteolysis"/>
    <property type="evidence" value="ECO:0007669"/>
    <property type="project" value="UniProtKB-KW"/>
</dbReference>
<dbReference type="InterPro" id="IPR001940">
    <property type="entry name" value="Peptidase_S1C"/>
</dbReference>
<accession>A0A1Y4M1X0</accession>
<dbReference type="Gene3D" id="2.40.10.10">
    <property type="entry name" value="Trypsin-like serine proteases"/>
    <property type="match status" value="2"/>
</dbReference>
<evidence type="ECO:0000256" key="2">
    <source>
        <dbReference type="ARBA" id="ARBA00022670"/>
    </source>
</evidence>
<keyword evidence="4" id="KW-0812">Transmembrane</keyword>
<proteinExistence type="inferred from homology"/>